<keyword evidence="2" id="KW-1185">Reference proteome</keyword>
<proteinExistence type="predicted"/>
<organism evidence="1 2">
    <name type="scientific">Pelagicoccus enzymogenes</name>
    <dbReference type="NCBI Taxonomy" id="2773457"/>
    <lineage>
        <taxon>Bacteria</taxon>
        <taxon>Pseudomonadati</taxon>
        <taxon>Verrucomicrobiota</taxon>
        <taxon>Opitutia</taxon>
        <taxon>Puniceicoccales</taxon>
        <taxon>Pelagicoccaceae</taxon>
        <taxon>Pelagicoccus</taxon>
    </lineage>
</organism>
<dbReference type="Proteomes" id="UP000622317">
    <property type="component" value="Unassembled WGS sequence"/>
</dbReference>
<name>A0A927IJL2_9BACT</name>
<dbReference type="SUPFAM" id="SSF51445">
    <property type="entry name" value="(Trans)glycosidases"/>
    <property type="match status" value="1"/>
</dbReference>
<dbReference type="EMBL" id="JACYFG010000061">
    <property type="protein sequence ID" value="MBD5782446.1"/>
    <property type="molecule type" value="Genomic_DNA"/>
</dbReference>
<evidence type="ECO:0000313" key="2">
    <source>
        <dbReference type="Proteomes" id="UP000622317"/>
    </source>
</evidence>
<dbReference type="InterPro" id="IPR017853">
    <property type="entry name" value="GH"/>
</dbReference>
<reference evidence="1" key="1">
    <citation type="submission" date="2020-09" db="EMBL/GenBank/DDBJ databases">
        <title>Pelagicoccus enzymogenes sp. nov. with an EPS production, isolated from marine sediment.</title>
        <authorList>
            <person name="Feng X."/>
        </authorList>
    </citation>
    <scope>NUCLEOTIDE SEQUENCE</scope>
    <source>
        <strain evidence="1">NFK12</strain>
    </source>
</reference>
<gene>
    <name evidence="1" type="ORF">IEN85_23310</name>
</gene>
<dbReference type="AlphaFoldDB" id="A0A927IJL2"/>
<comment type="caution">
    <text evidence="1">The sequence shown here is derived from an EMBL/GenBank/DDBJ whole genome shotgun (WGS) entry which is preliminary data.</text>
</comment>
<sequence length="355" mass="39468">MMGINVLRVYNWEPGVDHSGFLDTCYNNGQQPLLVLVNRWIDPGSDWSNAAVVANVESQFVGMAREIKDHPAGLGVIIGNEVNEYNGNGLKPSFWRAMNGIAEAVKAEAPDLLVTMAITDRLQQVAAFDAELTALDAWSVQVYRGSGFGSFFSEYASASSKPLLITEFGYDTYDNRAGNPYPDNGSYPADIVVGLIEESWENRDICSGVFVFSYLDGLWKANGSDAEYDPGGNVNPGFEDGFANEEWWGIFRPIATPGQVDAVEPKALFEGLKELWGQPQVLSLKLSESESQWHLDMERLPLRQDEVARIEKWDELSRSWVHFNRLEGSELSPGKRSLRFSIEKEAGLFRAVALP</sequence>
<evidence type="ECO:0000313" key="1">
    <source>
        <dbReference type="EMBL" id="MBD5782446.1"/>
    </source>
</evidence>
<dbReference type="RefSeq" id="WP_191619527.1">
    <property type="nucleotide sequence ID" value="NZ_JACYFG010000061.1"/>
</dbReference>
<dbReference type="Gene3D" id="3.20.20.80">
    <property type="entry name" value="Glycosidases"/>
    <property type="match status" value="1"/>
</dbReference>
<protein>
    <submittedName>
        <fullName evidence="1">Uncharacterized protein</fullName>
    </submittedName>
</protein>
<accession>A0A927IJL2</accession>